<reference evidence="4" key="1">
    <citation type="submission" date="2016-06" db="UniProtKB">
        <authorList>
            <consortium name="WormBaseParasite"/>
        </authorList>
    </citation>
    <scope>IDENTIFICATION</scope>
</reference>
<evidence type="ECO:0000313" key="3">
    <source>
        <dbReference type="Proteomes" id="UP000271098"/>
    </source>
</evidence>
<dbReference type="OrthoDB" id="5828055at2759"/>
<gene>
    <name evidence="2" type="ORF">GPUH_LOCUS10497</name>
</gene>
<feature type="region of interest" description="Disordered" evidence="1">
    <location>
        <begin position="1"/>
        <end position="56"/>
    </location>
</feature>
<feature type="region of interest" description="Disordered" evidence="1">
    <location>
        <begin position="106"/>
        <end position="174"/>
    </location>
</feature>
<protein>
    <submittedName>
        <fullName evidence="4">Shugoshin_C domain-containing protein</fullName>
    </submittedName>
</protein>
<evidence type="ECO:0000256" key="1">
    <source>
        <dbReference type="SAM" id="MobiDB-lite"/>
    </source>
</evidence>
<sequence>MKSSTVLKGQNVEKIVPDTHIGGDEVGDESGEEHFSCESASFSSDASTCSVPLPKRNKRKAYVPRGACSVLMPAGVDLFEPEYDPVPSGGTTNALCNVRTPPRLTKISDQPLLQARSVAPLPGPRNRQSSVKVSETNEEAVNGGTAPLTGNDKDASENDTDDARDSRLASPVRFKSDKIRKAFSKYKIRKANTDSLHMTFILQSNKQAAKANA</sequence>
<reference evidence="2 3" key="2">
    <citation type="submission" date="2018-11" db="EMBL/GenBank/DDBJ databases">
        <authorList>
            <consortium name="Pathogen Informatics"/>
        </authorList>
    </citation>
    <scope>NUCLEOTIDE SEQUENCE [LARGE SCALE GENOMIC DNA]</scope>
</reference>
<dbReference type="EMBL" id="UYRT01078003">
    <property type="protein sequence ID" value="VDN17522.1"/>
    <property type="molecule type" value="Genomic_DNA"/>
</dbReference>
<accession>A0A183DP56</accession>
<feature type="compositionally biased region" description="Low complexity" evidence="1">
    <location>
        <begin position="37"/>
        <end position="50"/>
    </location>
</feature>
<feature type="compositionally biased region" description="Basic and acidic residues" evidence="1">
    <location>
        <begin position="151"/>
        <end position="167"/>
    </location>
</feature>
<dbReference type="WBParaSite" id="GPUH_0001051001-mRNA-1">
    <property type="protein sequence ID" value="GPUH_0001051001-mRNA-1"/>
    <property type="gene ID" value="GPUH_0001051001"/>
</dbReference>
<evidence type="ECO:0000313" key="2">
    <source>
        <dbReference type="EMBL" id="VDN17522.1"/>
    </source>
</evidence>
<organism evidence="4">
    <name type="scientific">Gongylonema pulchrum</name>
    <dbReference type="NCBI Taxonomy" id="637853"/>
    <lineage>
        <taxon>Eukaryota</taxon>
        <taxon>Metazoa</taxon>
        <taxon>Ecdysozoa</taxon>
        <taxon>Nematoda</taxon>
        <taxon>Chromadorea</taxon>
        <taxon>Rhabditida</taxon>
        <taxon>Spirurina</taxon>
        <taxon>Spiruromorpha</taxon>
        <taxon>Spiruroidea</taxon>
        <taxon>Gongylonematidae</taxon>
        <taxon>Gongylonema</taxon>
    </lineage>
</organism>
<name>A0A183DP56_9BILA</name>
<keyword evidence="3" id="KW-1185">Reference proteome</keyword>
<dbReference type="Proteomes" id="UP000271098">
    <property type="component" value="Unassembled WGS sequence"/>
</dbReference>
<dbReference type="AlphaFoldDB" id="A0A183DP56"/>
<evidence type="ECO:0000313" key="4">
    <source>
        <dbReference type="WBParaSite" id="GPUH_0001051001-mRNA-1"/>
    </source>
</evidence>
<proteinExistence type="predicted"/>